<dbReference type="PRINTS" id="PR00081">
    <property type="entry name" value="GDHRDH"/>
</dbReference>
<reference evidence="2 3" key="1">
    <citation type="journal article" date="2010" name="Plant Cell">
        <title>The Chlorella variabilis NC64A genome reveals adaptation to photosymbiosis, coevolution with viruses, and cryptic sex.</title>
        <authorList>
            <person name="Blanc G."/>
            <person name="Duncan G."/>
            <person name="Agarkova I."/>
            <person name="Borodovsky M."/>
            <person name="Gurnon J."/>
            <person name="Kuo A."/>
            <person name="Lindquist E."/>
            <person name="Lucas S."/>
            <person name="Pangilinan J."/>
            <person name="Polle J."/>
            <person name="Salamov A."/>
            <person name="Terry A."/>
            <person name="Yamada T."/>
            <person name="Dunigan D.D."/>
            <person name="Grigoriev I.V."/>
            <person name="Claverie J.M."/>
            <person name="Van Etten J.L."/>
        </authorList>
    </citation>
    <scope>NUCLEOTIDE SEQUENCE [LARGE SCALE GENOMIC DNA]</scope>
    <source>
        <strain evidence="2 3">NC64A</strain>
    </source>
</reference>
<evidence type="ECO:0000313" key="2">
    <source>
        <dbReference type="EMBL" id="EFN58591.1"/>
    </source>
</evidence>
<accession>E1Z659</accession>
<dbReference type="AlphaFoldDB" id="E1Z659"/>
<gene>
    <name evidence="2" type="ORF">CHLNCDRAFT_140767</name>
</gene>
<dbReference type="OrthoDB" id="5296at2759"/>
<dbReference type="Pfam" id="PF00106">
    <property type="entry name" value="adh_short"/>
    <property type="match status" value="1"/>
</dbReference>
<evidence type="ECO:0000313" key="3">
    <source>
        <dbReference type="Proteomes" id="UP000008141"/>
    </source>
</evidence>
<keyword evidence="3" id="KW-1185">Reference proteome</keyword>
<dbReference type="Proteomes" id="UP000008141">
    <property type="component" value="Unassembled WGS sequence"/>
</dbReference>
<evidence type="ECO:0008006" key="4">
    <source>
        <dbReference type="Google" id="ProtNLM"/>
    </source>
</evidence>
<dbReference type="CDD" id="cd05325">
    <property type="entry name" value="carb_red_sniffer_like_SDR_c"/>
    <property type="match status" value="1"/>
</dbReference>
<dbReference type="PRINTS" id="PR00080">
    <property type="entry name" value="SDRFAMILY"/>
</dbReference>
<sequence length="233" mass="24830">MKLEGKTVVITGGNRGIGLQLVRQLLSRGNTVFATARQPSKADELQKLVDGSSGQLTVLQLDVASPESVEKWAAALKARTPHVDLLVNNSGVRDEWSGLEEVTAADMLHCFQTNAIGPLLVTQQLHKQRLLGSGSGGGSLMGSIDDNGSGSDYAYRASKAALNIVNKSLSIDLAGEGITCVLLHPGYVVTDMTGGRGLIDTKTCVAGLLKVLEKEEEAINGRWFDYKGQEVPW</sequence>
<name>E1Z659_CHLVA</name>
<dbReference type="KEGG" id="cvr:CHLNCDRAFT_140767"/>
<dbReference type="GO" id="GO:0016616">
    <property type="term" value="F:oxidoreductase activity, acting on the CH-OH group of donors, NAD or NADP as acceptor"/>
    <property type="evidence" value="ECO:0007669"/>
    <property type="project" value="TreeGrafter"/>
</dbReference>
<protein>
    <recommendedName>
        <fullName evidence="4">C-factor</fullName>
    </recommendedName>
</protein>
<dbReference type="PANTHER" id="PTHR45458">
    <property type="entry name" value="SHORT-CHAIN DEHYDROGENASE/REDUCTASE SDR"/>
    <property type="match status" value="1"/>
</dbReference>
<dbReference type="GeneID" id="17357950"/>
<dbReference type="EMBL" id="GL433837">
    <property type="protein sequence ID" value="EFN58591.1"/>
    <property type="molecule type" value="Genomic_DNA"/>
</dbReference>
<proteinExistence type="inferred from homology"/>
<dbReference type="Gene3D" id="3.40.50.720">
    <property type="entry name" value="NAD(P)-binding Rossmann-like Domain"/>
    <property type="match status" value="1"/>
</dbReference>
<dbReference type="InterPro" id="IPR052184">
    <property type="entry name" value="SDR_enzymes"/>
</dbReference>
<comment type="similarity">
    <text evidence="1">Belongs to the short-chain dehydrogenases/reductases (SDR) family.</text>
</comment>
<dbReference type="InterPro" id="IPR002347">
    <property type="entry name" value="SDR_fam"/>
</dbReference>
<dbReference type="InterPro" id="IPR036291">
    <property type="entry name" value="NAD(P)-bd_dom_sf"/>
</dbReference>
<evidence type="ECO:0000256" key="1">
    <source>
        <dbReference type="RuleBase" id="RU000363"/>
    </source>
</evidence>
<dbReference type="RefSeq" id="XP_005850693.1">
    <property type="nucleotide sequence ID" value="XM_005850631.1"/>
</dbReference>
<dbReference type="OMA" id="GVHAGFI"/>
<dbReference type="SUPFAM" id="SSF51735">
    <property type="entry name" value="NAD(P)-binding Rossmann-fold domains"/>
    <property type="match status" value="1"/>
</dbReference>
<organism evidence="3">
    <name type="scientific">Chlorella variabilis</name>
    <name type="common">Green alga</name>
    <dbReference type="NCBI Taxonomy" id="554065"/>
    <lineage>
        <taxon>Eukaryota</taxon>
        <taxon>Viridiplantae</taxon>
        <taxon>Chlorophyta</taxon>
        <taxon>core chlorophytes</taxon>
        <taxon>Trebouxiophyceae</taxon>
        <taxon>Chlorellales</taxon>
        <taxon>Chlorellaceae</taxon>
        <taxon>Chlorella clade</taxon>
        <taxon>Chlorella</taxon>
    </lineage>
</organism>
<dbReference type="PANTHER" id="PTHR45458:SF1">
    <property type="entry name" value="SHORT CHAIN DEHYDROGENASE"/>
    <property type="match status" value="1"/>
</dbReference>
<dbReference type="InParanoid" id="E1Z659"/>
<dbReference type="eggNOG" id="KOG1611">
    <property type="taxonomic scope" value="Eukaryota"/>
</dbReference>